<sequence length="37" mass="4063">NRFKSLKRSRTIYAGMVNTGGVLKFKPPVTDFSGTTS</sequence>
<dbReference type="EMBL" id="UINC01003829">
    <property type="protein sequence ID" value="SVA09579.1"/>
    <property type="molecule type" value="Genomic_DNA"/>
</dbReference>
<organism evidence="1">
    <name type="scientific">marine metagenome</name>
    <dbReference type="NCBI Taxonomy" id="408172"/>
    <lineage>
        <taxon>unclassified sequences</taxon>
        <taxon>metagenomes</taxon>
        <taxon>ecological metagenomes</taxon>
    </lineage>
</organism>
<dbReference type="AlphaFoldDB" id="A0A381T1G6"/>
<gene>
    <name evidence="1" type="ORF">METZ01_LOCUS62433</name>
</gene>
<name>A0A381T1G6_9ZZZZ</name>
<feature type="non-terminal residue" evidence="1">
    <location>
        <position position="1"/>
    </location>
</feature>
<protein>
    <submittedName>
        <fullName evidence="1">Uncharacterized protein</fullName>
    </submittedName>
</protein>
<accession>A0A381T1G6</accession>
<evidence type="ECO:0000313" key="1">
    <source>
        <dbReference type="EMBL" id="SVA09579.1"/>
    </source>
</evidence>
<reference evidence="1" key="1">
    <citation type="submission" date="2018-05" db="EMBL/GenBank/DDBJ databases">
        <authorList>
            <person name="Lanie J.A."/>
            <person name="Ng W.-L."/>
            <person name="Kazmierczak K.M."/>
            <person name="Andrzejewski T.M."/>
            <person name="Davidsen T.M."/>
            <person name="Wayne K.J."/>
            <person name="Tettelin H."/>
            <person name="Glass J.I."/>
            <person name="Rusch D."/>
            <person name="Podicherti R."/>
            <person name="Tsui H.-C.T."/>
            <person name="Winkler M.E."/>
        </authorList>
    </citation>
    <scope>NUCLEOTIDE SEQUENCE</scope>
</reference>
<proteinExistence type="predicted"/>